<evidence type="ECO:0000313" key="2">
    <source>
        <dbReference type="EMBL" id="EPC88889.1"/>
    </source>
</evidence>
<organism evidence="2 3">
    <name type="scientific">Lacticaseibacillus paracasei subsp. paracasei Lpp49</name>
    <dbReference type="NCBI Taxonomy" id="1256213"/>
    <lineage>
        <taxon>Bacteria</taxon>
        <taxon>Bacillati</taxon>
        <taxon>Bacillota</taxon>
        <taxon>Bacilli</taxon>
        <taxon>Lactobacillales</taxon>
        <taxon>Lactobacillaceae</taxon>
        <taxon>Lacticaseibacillus</taxon>
    </lineage>
</organism>
<dbReference type="InterPro" id="IPR053392">
    <property type="entry name" value="Transposase_IS30-like"/>
</dbReference>
<dbReference type="EMBL" id="ANKJ01000097">
    <property type="protein sequence ID" value="EPC88889.1"/>
    <property type="molecule type" value="Genomic_DNA"/>
</dbReference>
<gene>
    <name evidence="2" type="ORF">Lpp49_14622</name>
</gene>
<accession>A0ABC9T8Q2</accession>
<dbReference type="InterPro" id="IPR051917">
    <property type="entry name" value="Transposase-Integrase"/>
</dbReference>
<comment type="caution">
    <text evidence="2">The sequence shown here is derived from an EMBL/GenBank/DDBJ whole genome shotgun (WGS) entry which is preliminary data.</text>
</comment>
<dbReference type="InterPro" id="IPR012337">
    <property type="entry name" value="RNaseH-like_sf"/>
</dbReference>
<reference evidence="2 3" key="1">
    <citation type="journal article" date="2013" name="PLoS ONE">
        <title>Lactobacillus paracasei comparative genomics: towards species pan-genome definition and exploitation of diversity.</title>
        <authorList>
            <person name="Smokvina T."/>
            <person name="Wels M."/>
            <person name="Polka J."/>
            <person name="Chervaux C."/>
            <person name="Brisse S."/>
            <person name="Boekhorst J."/>
            <person name="van Hylckama Vlieg J.E."/>
            <person name="Siezen R.J."/>
        </authorList>
    </citation>
    <scope>NUCLEOTIDE SEQUENCE [LARGE SCALE GENOMIC DNA]</scope>
    <source>
        <strain evidence="2 3">Lpp49</strain>
    </source>
</reference>
<dbReference type="AlphaFoldDB" id="A0ABC9T8Q2"/>
<dbReference type="Proteomes" id="UP000014310">
    <property type="component" value="Unassembled WGS sequence"/>
</dbReference>
<feature type="non-terminal residue" evidence="2">
    <location>
        <position position="1"/>
    </location>
</feature>
<dbReference type="PANTHER" id="PTHR10948:SF23">
    <property type="entry name" value="TRANSPOSASE INSI FOR INSERTION SEQUENCE ELEMENT IS30A-RELATED"/>
    <property type="match status" value="1"/>
</dbReference>
<evidence type="ECO:0000259" key="1">
    <source>
        <dbReference type="PROSITE" id="PS50994"/>
    </source>
</evidence>
<dbReference type="InterPro" id="IPR001584">
    <property type="entry name" value="Integrase_cat-core"/>
</dbReference>
<dbReference type="InterPro" id="IPR036397">
    <property type="entry name" value="RNaseH_sf"/>
</dbReference>
<dbReference type="NCBIfam" id="NF033563">
    <property type="entry name" value="transpos_IS30"/>
    <property type="match status" value="1"/>
</dbReference>
<protein>
    <submittedName>
        <fullName evidence="2">Transposase</fullName>
    </submittedName>
</protein>
<name>A0ABC9T8Q2_LACPA</name>
<sequence length="290" mass="34073">LGRSRISIRHELHRCPEGDYCAIIAQDQANACRHRCGRHSILTPRLKRMVTEKLNLGWSPEMVGYTVHCVPHTIYHWIYQRQINFQPSQLFDHGKRHKRRQDLRSHYNQAVGTPIEVRSESANRRTKKVHLEMDTVRGSKAAVLTIVDWAACLMATTKLENLSQNAVLKGFARLVANFLGPVRSVTVDQGKEFSCDRALTKRYRIPVYFCHAYHPNERGTNERFNRELRYYFPKGTKFYQVSEADIQRATEHINNKSRKCLHWQTLWRAVRKPLSSWQPYYFNLGLKFFT</sequence>
<dbReference type="Gene3D" id="3.30.420.10">
    <property type="entry name" value="Ribonuclease H-like superfamily/Ribonuclease H"/>
    <property type="match status" value="1"/>
</dbReference>
<dbReference type="PANTHER" id="PTHR10948">
    <property type="entry name" value="TRANSPOSASE"/>
    <property type="match status" value="1"/>
</dbReference>
<dbReference type="PROSITE" id="PS50994">
    <property type="entry name" value="INTEGRASE"/>
    <property type="match status" value="1"/>
</dbReference>
<evidence type="ECO:0000313" key="3">
    <source>
        <dbReference type="Proteomes" id="UP000014310"/>
    </source>
</evidence>
<dbReference type="SUPFAM" id="SSF53098">
    <property type="entry name" value="Ribonuclease H-like"/>
    <property type="match status" value="1"/>
</dbReference>
<proteinExistence type="predicted"/>
<dbReference type="RefSeq" id="WP_016383008.1">
    <property type="nucleotide sequence ID" value="NZ_ANKJ01000097.1"/>
</dbReference>
<feature type="domain" description="Integrase catalytic" evidence="1">
    <location>
        <begin position="110"/>
        <end position="281"/>
    </location>
</feature>